<proteinExistence type="predicted"/>
<gene>
    <name evidence="2" type="ORF">UR34_C0010G0019</name>
</gene>
<keyword evidence="1" id="KW-1133">Transmembrane helix</keyword>
<sequence>MKSFLVSVVLIAFAGFFLYYFLFARQTGQYVPDTWGDLPCMYLVNITSNSMEPELKQGTILSMNKCITKIRTFPVDQIVLFQEGGSRKVGRIISGEDDSYVIGQDNRKGEEFTILKEDIIAVAELQSL</sequence>
<reference evidence="2 3" key="1">
    <citation type="journal article" date="2015" name="Nature">
        <title>rRNA introns, odd ribosomes, and small enigmatic genomes across a large radiation of phyla.</title>
        <authorList>
            <person name="Brown C.T."/>
            <person name="Hug L.A."/>
            <person name="Thomas B.C."/>
            <person name="Sharon I."/>
            <person name="Castelle C.J."/>
            <person name="Singh A."/>
            <person name="Wilkins M.J."/>
            <person name="Williams K.H."/>
            <person name="Banfield J.F."/>
        </authorList>
    </citation>
    <scope>NUCLEOTIDE SEQUENCE [LARGE SCALE GENOMIC DNA]</scope>
</reference>
<dbReference type="Proteomes" id="UP000034302">
    <property type="component" value="Unassembled WGS sequence"/>
</dbReference>
<evidence type="ECO:0000256" key="1">
    <source>
        <dbReference type="SAM" id="Phobius"/>
    </source>
</evidence>
<organism evidence="2 3">
    <name type="scientific">candidate division WS6 bacterium GW2011_GWC1_33_20</name>
    <dbReference type="NCBI Taxonomy" id="1619089"/>
    <lineage>
        <taxon>Bacteria</taxon>
        <taxon>Candidatus Dojkabacteria</taxon>
    </lineage>
</organism>
<feature type="transmembrane region" description="Helical" evidence="1">
    <location>
        <begin position="6"/>
        <end position="23"/>
    </location>
</feature>
<dbReference type="EMBL" id="LBOV01000010">
    <property type="protein sequence ID" value="KKP43854.1"/>
    <property type="molecule type" value="Genomic_DNA"/>
</dbReference>
<evidence type="ECO:0000313" key="3">
    <source>
        <dbReference type="Proteomes" id="UP000034302"/>
    </source>
</evidence>
<keyword evidence="1" id="KW-0472">Membrane</keyword>
<name>A0A0F9ZIC7_9BACT</name>
<dbReference type="AlphaFoldDB" id="A0A0F9ZIC7"/>
<comment type="caution">
    <text evidence="2">The sequence shown here is derived from an EMBL/GenBank/DDBJ whole genome shotgun (WGS) entry which is preliminary data.</text>
</comment>
<keyword evidence="1" id="KW-0812">Transmembrane</keyword>
<accession>A0A0F9ZIC7</accession>
<dbReference type="SUPFAM" id="SSF51306">
    <property type="entry name" value="LexA/Signal peptidase"/>
    <property type="match status" value="1"/>
</dbReference>
<evidence type="ECO:0000313" key="2">
    <source>
        <dbReference type="EMBL" id="KKP43854.1"/>
    </source>
</evidence>
<dbReference type="InterPro" id="IPR036286">
    <property type="entry name" value="LexA/Signal_pep-like_sf"/>
</dbReference>
<protein>
    <submittedName>
        <fullName evidence="2">Uncharacterized protein</fullName>
    </submittedName>
</protein>